<protein>
    <submittedName>
        <fullName evidence="6">Response receiver sensor diguanylate cyclase, PAS domain-containing</fullName>
    </submittedName>
</protein>
<evidence type="ECO:0000259" key="3">
    <source>
        <dbReference type="PROSITE" id="PS50112"/>
    </source>
</evidence>
<proteinExistence type="predicted"/>
<name>Q3A112_SYNC1</name>
<dbReference type="NCBIfam" id="TIGR00229">
    <property type="entry name" value="sensory_box"/>
    <property type="match status" value="1"/>
</dbReference>
<dbReference type="STRING" id="338963.Pcar_2709"/>
<dbReference type="SUPFAM" id="SSF52172">
    <property type="entry name" value="CheY-like"/>
    <property type="match status" value="1"/>
</dbReference>
<evidence type="ECO:0000259" key="4">
    <source>
        <dbReference type="PROSITE" id="PS50113"/>
    </source>
</evidence>
<dbReference type="InterPro" id="IPR000160">
    <property type="entry name" value="GGDEF_dom"/>
</dbReference>
<feature type="domain" description="PAC" evidence="4">
    <location>
        <begin position="205"/>
        <end position="257"/>
    </location>
</feature>
<dbReference type="InterPro" id="IPR001789">
    <property type="entry name" value="Sig_transdc_resp-reg_receiver"/>
</dbReference>
<dbReference type="SMART" id="SM00091">
    <property type="entry name" value="PAS"/>
    <property type="match status" value="1"/>
</dbReference>
<dbReference type="GO" id="GO:0000160">
    <property type="term" value="P:phosphorelay signal transduction system"/>
    <property type="evidence" value="ECO:0007669"/>
    <property type="project" value="InterPro"/>
</dbReference>
<dbReference type="InterPro" id="IPR052155">
    <property type="entry name" value="Biofilm_reg_signaling"/>
</dbReference>
<dbReference type="Proteomes" id="UP000002534">
    <property type="component" value="Chromosome"/>
</dbReference>
<dbReference type="HOGENOM" id="CLU_000445_11_28_7"/>
<dbReference type="RefSeq" id="WP_011342488.1">
    <property type="nucleotide sequence ID" value="NC_007498.2"/>
</dbReference>
<dbReference type="Pfam" id="PF00072">
    <property type="entry name" value="Response_reg"/>
    <property type="match status" value="1"/>
</dbReference>
<dbReference type="Pfam" id="PF08447">
    <property type="entry name" value="PAS_3"/>
    <property type="match status" value="1"/>
</dbReference>
<feature type="domain" description="Response regulatory" evidence="2">
    <location>
        <begin position="4"/>
        <end position="119"/>
    </location>
</feature>
<accession>Q3A112</accession>
<reference evidence="7" key="1">
    <citation type="submission" date="2005-10" db="EMBL/GenBank/DDBJ databases">
        <title>Complete sequence of Pelobacter carbinolicus DSM 2380.</title>
        <authorList>
            <person name="Copeland A."/>
            <person name="Lucas S."/>
            <person name="Lapidus A."/>
            <person name="Barry K."/>
            <person name="Detter J.C."/>
            <person name="Glavina T."/>
            <person name="Hammon N."/>
            <person name="Israni S."/>
            <person name="Pitluck S."/>
            <person name="Chertkov O."/>
            <person name="Schmutz J."/>
            <person name="Larimer F."/>
            <person name="Land M."/>
            <person name="Kyrpides N."/>
            <person name="Ivanova N."/>
            <person name="Richardson P."/>
        </authorList>
    </citation>
    <scope>NUCLEOTIDE SEQUENCE [LARGE SCALE GENOMIC DNA]</scope>
    <source>
        <strain evidence="7">DSM 2380 / NBRC 103641 / GraBd1</strain>
    </source>
</reference>
<dbReference type="SUPFAM" id="SSF55073">
    <property type="entry name" value="Nucleotide cyclase"/>
    <property type="match status" value="1"/>
</dbReference>
<feature type="domain" description="PAS" evidence="3">
    <location>
        <begin position="131"/>
        <end position="198"/>
    </location>
</feature>
<dbReference type="SMART" id="SM00448">
    <property type="entry name" value="REC"/>
    <property type="match status" value="1"/>
</dbReference>
<keyword evidence="1" id="KW-0597">Phosphoprotein</keyword>
<dbReference type="InterPro" id="IPR013655">
    <property type="entry name" value="PAS_fold_3"/>
</dbReference>
<dbReference type="Gene3D" id="3.40.50.2300">
    <property type="match status" value="1"/>
</dbReference>
<dbReference type="CDD" id="cd00130">
    <property type="entry name" value="PAS"/>
    <property type="match status" value="1"/>
</dbReference>
<feature type="modified residue" description="4-aspartylphosphate" evidence="1">
    <location>
        <position position="54"/>
    </location>
</feature>
<evidence type="ECO:0000313" key="7">
    <source>
        <dbReference type="Proteomes" id="UP000002534"/>
    </source>
</evidence>
<dbReference type="SUPFAM" id="SSF55785">
    <property type="entry name" value="PYP-like sensor domain (PAS domain)"/>
    <property type="match status" value="1"/>
</dbReference>
<gene>
    <name evidence="6" type="ordered locus">Pcar_2709</name>
</gene>
<dbReference type="OrthoDB" id="5333838at2"/>
<dbReference type="CDD" id="cd17534">
    <property type="entry name" value="REC_DC-like"/>
    <property type="match status" value="1"/>
</dbReference>
<dbReference type="EMBL" id="CP000142">
    <property type="protein sequence ID" value="ABA89945.1"/>
    <property type="molecule type" value="Genomic_DNA"/>
</dbReference>
<dbReference type="FunFam" id="3.30.70.270:FF:000001">
    <property type="entry name" value="Diguanylate cyclase domain protein"/>
    <property type="match status" value="1"/>
</dbReference>
<dbReference type="InterPro" id="IPR001610">
    <property type="entry name" value="PAC"/>
</dbReference>
<dbReference type="InterPro" id="IPR029787">
    <property type="entry name" value="Nucleotide_cyclase"/>
</dbReference>
<dbReference type="SMART" id="SM00267">
    <property type="entry name" value="GGDEF"/>
    <property type="match status" value="1"/>
</dbReference>
<keyword evidence="7" id="KW-1185">Reference proteome</keyword>
<dbReference type="PROSITE" id="PS50112">
    <property type="entry name" value="PAS"/>
    <property type="match status" value="1"/>
</dbReference>
<sequence length="429" mass="48307">MKAKLLIVEDEAFIALEIQTRLQRMGYEVCGVVSHGEDAVRQAVDLRPDLVLMDISLKGQMSGVEAAAAIRRTCRIPVVYLTSHADGDTLERAKSTDPYGYLLKPFQEKDLRIGIELALHKHALQRQAEESEEKFRLVTESIDDVFWLSTADLKELIYVSPAYEKIWGRRREELHDAPLSFLEGVHPEDRSAVRSLLDHPPLESLQLEYRIVRPDGSISWVRDRRFPVSDPQGRPYRLAGVVTDITEQKDAQLQLLILNRKLQQQATHDSLTGLPNRRLLIDRLEQALARARRNNGRLAMLFIDLDGFKAVNDRLGHTAGDEVLEIIGRRLSHLLRSADTAARLGGDEFGLVLSKIKDKQDASLVAQKVLEAIASPFIIRDERCYIGASIGISLYPEHGLSADDLISRADTAMYKVKHSGKGTFAFYLE</sequence>
<dbReference type="SMART" id="SM00086">
    <property type="entry name" value="PAC"/>
    <property type="match status" value="1"/>
</dbReference>
<dbReference type="InterPro" id="IPR035965">
    <property type="entry name" value="PAS-like_dom_sf"/>
</dbReference>
<dbReference type="CDD" id="cd01949">
    <property type="entry name" value="GGDEF"/>
    <property type="match status" value="1"/>
</dbReference>
<dbReference type="NCBIfam" id="TIGR00254">
    <property type="entry name" value="GGDEF"/>
    <property type="match status" value="1"/>
</dbReference>
<dbReference type="Gene3D" id="3.30.70.270">
    <property type="match status" value="1"/>
</dbReference>
<dbReference type="PROSITE" id="PS50887">
    <property type="entry name" value="GGDEF"/>
    <property type="match status" value="1"/>
</dbReference>
<evidence type="ECO:0000259" key="2">
    <source>
        <dbReference type="PROSITE" id="PS50110"/>
    </source>
</evidence>
<dbReference type="InterPro" id="IPR011006">
    <property type="entry name" value="CheY-like_superfamily"/>
</dbReference>
<dbReference type="AlphaFoldDB" id="Q3A112"/>
<dbReference type="PROSITE" id="PS50113">
    <property type="entry name" value="PAC"/>
    <property type="match status" value="1"/>
</dbReference>
<feature type="domain" description="GGDEF" evidence="5">
    <location>
        <begin position="296"/>
        <end position="429"/>
    </location>
</feature>
<dbReference type="InterPro" id="IPR043128">
    <property type="entry name" value="Rev_trsase/Diguanyl_cyclase"/>
</dbReference>
<dbReference type="GO" id="GO:0003824">
    <property type="term" value="F:catalytic activity"/>
    <property type="evidence" value="ECO:0007669"/>
    <property type="project" value="UniProtKB-ARBA"/>
</dbReference>
<dbReference type="InterPro" id="IPR000014">
    <property type="entry name" value="PAS"/>
</dbReference>
<reference evidence="6 7" key="2">
    <citation type="journal article" date="2012" name="BMC Genomics">
        <title>The genome of Pelobacter carbinolicus reveals surprising metabolic capabilities and physiological features.</title>
        <authorList>
            <person name="Aklujkar M."/>
            <person name="Haveman S.A."/>
            <person name="Didonato R.Jr."/>
            <person name="Chertkov O."/>
            <person name="Han C.S."/>
            <person name="Land M.L."/>
            <person name="Brown P."/>
            <person name="Lovley D.R."/>
        </authorList>
    </citation>
    <scope>NUCLEOTIDE SEQUENCE [LARGE SCALE GENOMIC DNA]</scope>
    <source>
        <strain evidence="7">DSM 2380 / NBRC 103641 / GraBd1</strain>
    </source>
</reference>
<dbReference type="PANTHER" id="PTHR44757:SF2">
    <property type="entry name" value="BIOFILM ARCHITECTURE MAINTENANCE PROTEIN MBAA"/>
    <property type="match status" value="1"/>
</dbReference>
<dbReference type="eggNOG" id="COG2199">
    <property type="taxonomic scope" value="Bacteria"/>
</dbReference>
<dbReference type="InterPro" id="IPR000700">
    <property type="entry name" value="PAS-assoc_C"/>
</dbReference>
<dbReference type="eggNOG" id="COG0784">
    <property type="taxonomic scope" value="Bacteria"/>
</dbReference>
<dbReference type="PROSITE" id="PS50110">
    <property type="entry name" value="RESPONSE_REGULATORY"/>
    <property type="match status" value="1"/>
</dbReference>
<organism evidence="6 7">
    <name type="scientific">Syntrophotalea carbinolica (strain DSM 2380 / NBRC 103641 / GraBd1)</name>
    <name type="common">Pelobacter carbinolicus</name>
    <dbReference type="NCBI Taxonomy" id="338963"/>
    <lineage>
        <taxon>Bacteria</taxon>
        <taxon>Pseudomonadati</taxon>
        <taxon>Thermodesulfobacteriota</taxon>
        <taxon>Desulfuromonadia</taxon>
        <taxon>Desulfuromonadales</taxon>
        <taxon>Syntrophotaleaceae</taxon>
        <taxon>Syntrophotalea</taxon>
    </lineage>
</organism>
<dbReference type="KEGG" id="pca:Pcar_2709"/>
<evidence type="ECO:0000313" key="6">
    <source>
        <dbReference type="EMBL" id="ABA89945.1"/>
    </source>
</evidence>
<dbReference type="Gene3D" id="3.30.450.20">
    <property type="entry name" value="PAS domain"/>
    <property type="match status" value="1"/>
</dbReference>
<dbReference type="PANTHER" id="PTHR44757">
    <property type="entry name" value="DIGUANYLATE CYCLASE DGCP"/>
    <property type="match status" value="1"/>
</dbReference>
<evidence type="ECO:0000259" key="5">
    <source>
        <dbReference type="PROSITE" id="PS50887"/>
    </source>
</evidence>
<dbReference type="Pfam" id="PF00990">
    <property type="entry name" value="GGDEF"/>
    <property type="match status" value="1"/>
</dbReference>
<evidence type="ECO:0000256" key="1">
    <source>
        <dbReference type="PROSITE-ProRule" id="PRU00169"/>
    </source>
</evidence>